<dbReference type="Gene3D" id="1.20.120.910">
    <property type="entry name" value="DksA, coiled-coil domain"/>
    <property type="match status" value="1"/>
</dbReference>
<dbReference type="AlphaFoldDB" id="A0A521ANY2"/>
<dbReference type="SUPFAM" id="SSF57716">
    <property type="entry name" value="Glucocorticoid receptor-like (DNA-binding domain)"/>
    <property type="match status" value="1"/>
</dbReference>
<dbReference type="RefSeq" id="WP_342781988.1">
    <property type="nucleotide sequence ID" value="NZ_FXTE01000001.1"/>
</dbReference>
<evidence type="ECO:0000256" key="1">
    <source>
        <dbReference type="ARBA" id="ARBA00022723"/>
    </source>
</evidence>
<dbReference type="PROSITE" id="PS51128">
    <property type="entry name" value="ZF_DKSA_2"/>
    <property type="match status" value="1"/>
</dbReference>
<organism evidence="7 8">
    <name type="scientific">Ruegeria faecimaris</name>
    <dbReference type="NCBI Taxonomy" id="686389"/>
    <lineage>
        <taxon>Bacteria</taxon>
        <taxon>Pseudomonadati</taxon>
        <taxon>Pseudomonadota</taxon>
        <taxon>Alphaproteobacteria</taxon>
        <taxon>Rhodobacterales</taxon>
        <taxon>Roseobacteraceae</taxon>
        <taxon>Ruegeria</taxon>
    </lineage>
</organism>
<accession>A0A521ANY2</accession>
<gene>
    <name evidence="7" type="ORF">SAMN06265380_101240</name>
</gene>
<proteinExistence type="predicted"/>
<evidence type="ECO:0000256" key="3">
    <source>
        <dbReference type="ARBA" id="ARBA00022833"/>
    </source>
</evidence>
<dbReference type="Proteomes" id="UP000319555">
    <property type="component" value="Unassembled WGS sequence"/>
</dbReference>
<keyword evidence="5" id="KW-0175">Coiled coil</keyword>
<keyword evidence="2" id="KW-0863">Zinc-finger</keyword>
<keyword evidence="3" id="KW-0862">Zinc</keyword>
<protein>
    <submittedName>
        <fullName evidence="7">Transcriptional regulator, TraR/DksA family</fullName>
    </submittedName>
</protein>
<evidence type="ECO:0000259" key="6">
    <source>
        <dbReference type="Pfam" id="PF01258"/>
    </source>
</evidence>
<name>A0A521ANY2_9RHOB</name>
<evidence type="ECO:0000313" key="7">
    <source>
        <dbReference type="EMBL" id="SMO36529.1"/>
    </source>
</evidence>
<evidence type="ECO:0000313" key="8">
    <source>
        <dbReference type="Proteomes" id="UP000319555"/>
    </source>
</evidence>
<dbReference type="PANTHER" id="PTHR33823">
    <property type="entry name" value="RNA POLYMERASE-BINDING TRANSCRIPTION FACTOR DKSA-RELATED"/>
    <property type="match status" value="1"/>
</dbReference>
<evidence type="ECO:0000256" key="5">
    <source>
        <dbReference type="SAM" id="Coils"/>
    </source>
</evidence>
<dbReference type="InterPro" id="IPR000962">
    <property type="entry name" value="Znf_DskA_TraR"/>
</dbReference>
<feature type="domain" description="Zinc finger DksA/TraR C4-type" evidence="6">
    <location>
        <begin position="88"/>
        <end position="118"/>
    </location>
</feature>
<dbReference type="Pfam" id="PF01258">
    <property type="entry name" value="zf-dskA_traR"/>
    <property type="match status" value="1"/>
</dbReference>
<evidence type="ECO:0000256" key="2">
    <source>
        <dbReference type="ARBA" id="ARBA00022771"/>
    </source>
</evidence>
<feature type="coiled-coil region" evidence="5">
    <location>
        <begin position="10"/>
        <end position="37"/>
    </location>
</feature>
<keyword evidence="1" id="KW-0479">Metal-binding</keyword>
<keyword evidence="8" id="KW-1185">Reference proteome</keyword>
<reference evidence="7 8" key="1">
    <citation type="submission" date="2017-05" db="EMBL/GenBank/DDBJ databases">
        <authorList>
            <person name="Varghese N."/>
            <person name="Submissions S."/>
        </authorList>
    </citation>
    <scope>NUCLEOTIDE SEQUENCE [LARGE SCALE GENOMIC DNA]</scope>
    <source>
        <strain evidence="7 8">DSM 28009</strain>
    </source>
</reference>
<sequence>MIGKATKMNEADLKQINEKIRARMDELERQSQAGKDAQSVVELDQQSIGRLSRMDALQNQAMAKAHQVNRDLKYRRLLAALKRIESQEYGFCEDCGEPIPNGRLELDLAATRCVSCASG</sequence>
<feature type="zinc finger region" description="dksA C4-type" evidence="4">
    <location>
        <begin position="92"/>
        <end position="116"/>
    </location>
</feature>
<dbReference type="EMBL" id="FXTE01000001">
    <property type="protein sequence ID" value="SMO36529.1"/>
    <property type="molecule type" value="Genomic_DNA"/>
</dbReference>
<evidence type="ECO:0000256" key="4">
    <source>
        <dbReference type="PROSITE-ProRule" id="PRU00510"/>
    </source>
</evidence>
<dbReference type="GO" id="GO:0008270">
    <property type="term" value="F:zinc ion binding"/>
    <property type="evidence" value="ECO:0007669"/>
    <property type="project" value="UniProtKB-KW"/>
</dbReference>